<keyword evidence="1" id="KW-1133">Transmembrane helix</keyword>
<gene>
    <name evidence="2" type="ORF">CJD36_006160</name>
</gene>
<organism evidence="2 3">
    <name type="scientific">Flavipsychrobacter stenotrophus</name>
    <dbReference type="NCBI Taxonomy" id="2077091"/>
    <lineage>
        <taxon>Bacteria</taxon>
        <taxon>Pseudomonadati</taxon>
        <taxon>Bacteroidota</taxon>
        <taxon>Chitinophagia</taxon>
        <taxon>Chitinophagales</taxon>
        <taxon>Chitinophagaceae</taxon>
        <taxon>Flavipsychrobacter</taxon>
    </lineage>
</organism>
<protein>
    <submittedName>
        <fullName evidence="2">Uncharacterized protein</fullName>
    </submittedName>
</protein>
<feature type="transmembrane region" description="Helical" evidence="1">
    <location>
        <begin position="155"/>
        <end position="172"/>
    </location>
</feature>
<dbReference type="OrthoDB" id="765719at2"/>
<dbReference type="RefSeq" id="WP_105038261.1">
    <property type="nucleotide sequence ID" value="NZ_PPSL01000002.1"/>
</dbReference>
<name>A0A2S7SWS5_9BACT</name>
<feature type="transmembrane region" description="Helical" evidence="1">
    <location>
        <begin position="42"/>
        <end position="61"/>
    </location>
</feature>
<reference evidence="2 3" key="1">
    <citation type="submission" date="2018-01" db="EMBL/GenBank/DDBJ databases">
        <title>A novel member of the phylum Bacteroidetes isolated from glacier ice.</title>
        <authorList>
            <person name="Liu Q."/>
            <person name="Xin Y.-H."/>
        </authorList>
    </citation>
    <scope>NUCLEOTIDE SEQUENCE [LARGE SCALE GENOMIC DNA]</scope>
    <source>
        <strain evidence="2 3">RB1R16</strain>
    </source>
</reference>
<evidence type="ECO:0000256" key="1">
    <source>
        <dbReference type="SAM" id="Phobius"/>
    </source>
</evidence>
<keyword evidence="1" id="KW-0812">Transmembrane</keyword>
<proteinExistence type="predicted"/>
<keyword evidence="3" id="KW-1185">Reference proteome</keyword>
<evidence type="ECO:0000313" key="3">
    <source>
        <dbReference type="Proteomes" id="UP000239872"/>
    </source>
</evidence>
<dbReference type="Proteomes" id="UP000239872">
    <property type="component" value="Unassembled WGS sequence"/>
</dbReference>
<dbReference type="EMBL" id="PPSL01000002">
    <property type="protein sequence ID" value="PQJ11382.1"/>
    <property type="molecule type" value="Genomic_DNA"/>
</dbReference>
<evidence type="ECO:0000313" key="2">
    <source>
        <dbReference type="EMBL" id="PQJ11382.1"/>
    </source>
</evidence>
<feature type="transmembrane region" description="Helical" evidence="1">
    <location>
        <begin position="67"/>
        <end position="89"/>
    </location>
</feature>
<sequence>MDFDELQKSWKAQPVDIPELKPEMIDELASKWTKQQRKLKRVNIFVSVTFLLVFVDLGWVYCSFHEGHTIFFGGSIFMMFVMMCIYLAMLWRGLSFDKFTADTASNIYLDKYIRKLRWQRMLITRYSWIYAFMLWLLFMFYCYDVTMKGSLQMKLIIPAVISIYIWGMQLLMRFTKKKKQLKNIDDLIAEMTEMKERMDAL</sequence>
<comment type="caution">
    <text evidence="2">The sequence shown here is derived from an EMBL/GenBank/DDBJ whole genome shotgun (WGS) entry which is preliminary data.</text>
</comment>
<accession>A0A2S7SWS5</accession>
<keyword evidence="1" id="KW-0472">Membrane</keyword>
<dbReference type="AlphaFoldDB" id="A0A2S7SWS5"/>
<feature type="transmembrane region" description="Helical" evidence="1">
    <location>
        <begin position="123"/>
        <end position="143"/>
    </location>
</feature>